<keyword evidence="1" id="KW-0808">Transferase</keyword>
<organism evidence="3">
    <name type="scientific">bioreactor metagenome</name>
    <dbReference type="NCBI Taxonomy" id="1076179"/>
    <lineage>
        <taxon>unclassified sequences</taxon>
        <taxon>metagenomes</taxon>
        <taxon>ecological metagenomes</taxon>
    </lineage>
</organism>
<dbReference type="Pfam" id="PF01066">
    <property type="entry name" value="CDP-OH_P_transf"/>
    <property type="match status" value="1"/>
</dbReference>
<dbReference type="PROSITE" id="PS00379">
    <property type="entry name" value="CDP_ALCOHOL_P_TRANSF"/>
    <property type="match status" value="1"/>
</dbReference>
<proteinExistence type="predicted"/>
<keyword evidence="2" id="KW-1133">Transmembrane helix</keyword>
<feature type="transmembrane region" description="Helical" evidence="2">
    <location>
        <begin position="86"/>
        <end position="107"/>
    </location>
</feature>
<dbReference type="GO" id="GO:0016020">
    <property type="term" value="C:membrane"/>
    <property type="evidence" value="ECO:0007669"/>
    <property type="project" value="InterPro"/>
</dbReference>
<protein>
    <recommendedName>
        <fullName evidence="4">CDP-diacylglycerol--glycerol-3-phosphate 3-phosphatidyltransferase</fullName>
    </recommendedName>
</protein>
<dbReference type="InterPro" id="IPR043130">
    <property type="entry name" value="CDP-OH_PTrfase_TM_dom"/>
</dbReference>
<evidence type="ECO:0000256" key="1">
    <source>
        <dbReference type="ARBA" id="ARBA00022679"/>
    </source>
</evidence>
<gene>
    <name evidence="3" type="ORF">SDC9_74253</name>
</gene>
<dbReference type="AlphaFoldDB" id="A0A644YH10"/>
<evidence type="ECO:0000313" key="3">
    <source>
        <dbReference type="EMBL" id="MPM27740.1"/>
    </source>
</evidence>
<dbReference type="InterPro" id="IPR000462">
    <property type="entry name" value="CDP-OH_P_trans"/>
</dbReference>
<dbReference type="EMBL" id="VSSQ01005075">
    <property type="protein sequence ID" value="MPM27740.1"/>
    <property type="molecule type" value="Genomic_DNA"/>
</dbReference>
<dbReference type="InterPro" id="IPR048254">
    <property type="entry name" value="CDP_ALCOHOL_P_TRANSF_CS"/>
</dbReference>
<sequence length="184" mass="20192">MGIVTSIPNILSLSRILLSSAMFFVAGHPPILFAFVVLCGITDVLDGYLARKFHCESNLGARLDSLGDLVYYSALTLYVIRFQMPLIQPYLGGIFAIFVIKTLTLLVSKLRNGRVYSLHTYGNKLTGVMVVVSICLILLTGTGLFVALLVIVGILSALEELLIMSIFKEPDTNTRSIFQSKRTS</sequence>
<comment type="caution">
    <text evidence="3">The sequence shown here is derived from an EMBL/GenBank/DDBJ whole genome shotgun (WGS) entry which is preliminary data.</text>
</comment>
<dbReference type="GO" id="GO:0008654">
    <property type="term" value="P:phospholipid biosynthetic process"/>
    <property type="evidence" value="ECO:0007669"/>
    <property type="project" value="InterPro"/>
</dbReference>
<evidence type="ECO:0008006" key="4">
    <source>
        <dbReference type="Google" id="ProtNLM"/>
    </source>
</evidence>
<feature type="transmembrane region" description="Helical" evidence="2">
    <location>
        <begin position="128"/>
        <end position="155"/>
    </location>
</feature>
<dbReference type="GO" id="GO:0016780">
    <property type="term" value="F:phosphotransferase activity, for other substituted phosphate groups"/>
    <property type="evidence" value="ECO:0007669"/>
    <property type="project" value="InterPro"/>
</dbReference>
<keyword evidence="2" id="KW-0812">Transmembrane</keyword>
<dbReference type="Gene3D" id="1.20.120.1760">
    <property type="match status" value="1"/>
</dbReference>
<name>A0A644YH10_9ZZZZ</name>
<keyword evidence="2" id="KW-0472">Membrane</keyword>
<reference evidence="3" key="1">
    <citation type="submission" date="2019-08" db="EMBL/GenBank/DDBJ databases">
        <authorList>
            <person name="Kucharzyk K."/>
            <person name="Murdoch R.W."/>
            <person name="Higgins S."/>
            <person name="Loffler F."/>
        </authorList>
    </citation>
    <scope>NUCLEOTIDE SEQUENCE</scope>
</reference>
<accession>A0A644YH10</accession>
<evidence type="ECO:0000256" key="2">
    <source>
        <dbReference type="SAM" id="Phobius"/>
    </source>
</evidence>